<dbReference type="AlphaFoldDB" id="A4BDJ7"/>
<protein>
    <recommendedName>
        <fullName evidence="4">Zinc resistance-associated protein</fullName>
    </recommendedName>
</protein>
<evidence type="ECO:0008006" key="4">
    <source>
        <dbReference type="Google" id="ProtNLM"/>
    </source>
</evidence>
<feature type="signal peptide" evidence="1">
    <location>
        <begin position="1"/>
        <end position="23"/>
    </location>
</feature>
<reference evidence="2 3" key="1">
    <citation type="submission" date="2006-02" db="EMBL/GenBank/DDBJ databases">
        <authorList>
            <person name="Pinhassi J."/>
            <person name="Pedros-Alio C."/>
            <person name="Ferriera S."/>
            <person name="Johnson J."/>
            <person name="Kravitz S."/>
            <person name="Halpern A."/>
            <person name="Remington K."/>
            <person name="Beeson K."/>
            <person name="Tran B."/>
            <person name="Rogers Y.-H."/>
            <person name="Friedman R."/>
            <person name="Venter J.C."/>
        </authorList>
    </citation>
    <scope>NUCLEOTIDE SEQUENCE [LARGE SCALE GENOMIC DNA]</scope>
    <source>
        <strain evidence="2 3">MED297</strain>
    </source>
</reference>
<dbReference type="EMBL" id="AAOE01000007">
    <property type="protein sequence ID" value="EAR09941.1"/>
    <property type="molecule type" value="Genomic_DNA"/>
</dbReference>
<accession>A4BDJ7</accession>
<evidence type="ECO:0000256" key="1">
    <source>
        <dbReference type="SAM" id="SignalP"/>
    </source>
</evidence>
<evidence type="ECO:0000313" key="2">
    <source>
        <dbReference type="EMBL" id="EAR09941.1"/>
    </source>
</evidence>
<feature type="chain" id="PRO_5002666442" description="Zinc resistance-associated protein" evidence="1">
    <location>
        <begin position="24"/>
        <end position="148"/>
    </location>
</feature>
<keyword evidence="3" id="KW-1185">Reference proteome</keyword>
<proteinExistence type="predicted"/>
<organism evidence="2 3">
    <name type="scientific">Reinekea blandensis MED297</name>
    <dbReference type="NCBI Taxonomy" id="314283"/>
    <lineage>
        <taxon>Bacteria</taxon>
        <taxon>Pseudomonadati</taxon>
        <taxon>Pseudomonadota</taxon>
        <taxon>Gammaproteobacteria</taxon>
        <taxon>Oceanospirillales</taxon>
        <taxon>Saccharospirillaceae</taxon>
        <taxon>Reinekea</taxon>
    </lineage>
</organism>
<gene>
    <name evidence="2" type="ORF">MED297_06314</name>
</gene>
<dbReference type="HOGENOM" id="CLU_1757334_0_0_6"/>
<name>A4BDJ7_9GAMM</name>
<dbReference type="Proteomes" id="UP000005953">
    <property type="component" value="Unassembled WGS sequence"/>
</dbReference>
<sequence length="148" mass="16202">MKSKYLIAITTAAALTLSAAALAHNGFNNNDNHQSDFQSHHGGGYGGMSMMNGGAYSTPVDIESLADRLSLNDEQISLLSQFQASQAQMHSLMQASSNDDDFGHHQMMTLMFENQALVEQHHQLYNDFADSLTDEQKALWNGPGRGCH</sequence>
<dbReference type="STRING" id="314283.MED297_06314"/>
<evidence type="ECO:0000313" key="3">
    <source>
        <dbReference type="Proteomes" id="UP000005953"/>
    </source>
</evidence>
<keyword evidence="1" id="KW-0732">Signal</keyword>
<comment type="caution">
    <text evidence="2">The sequence shown here is derived from an EMBL/GenBank/DDBJ whole genome shotgun (WGS) entry which is preliminary data.</text>
</comment>
<dbReference type="RefSeq" id="WP_008048530.1">
    <property type="nucleotide sequence ID" value="NZ_CH724155.1"/>
</dbReference>